<evidence type="ECO:0000313" key="3">
    <source>
        <dbReference type="Proteomes" id="UP001497482"/>
    </source>
</evidence>
<feature type="compositionally biased region" description="Basic and acidic residues" evidence="1">
    <location>
        <begin position="29"/>
        <end position="42"/>
    </location>
</feature>
<dbReference type="PANTHER" id="PTHR48465:SF1">
    <property type="entry name" value="PROTEIN SSUH2 HOMOLOG"/>
    <property type="match status" value="1"/>
</dbReference>
<gene>
    <name evidence="2" type="ORF">KC01_LOCUS34292</name>
</gene>
<feature type="region of interest" description="Disordered" evidence="1">
    <location>
        <begin position="29"/>
        <end position="56"/>
    </location>
</feature>
<dbReference type="SUPFAM" id="SSF57938">
    <property type="entry name" value="DnaJ/Hsp40 cysteine-rich domain"/>
    <property type="match status" value="1"/>
</dbReference>
<protein>
    <recommendedName>
        <fullName evidence="4">Protein SSUH2 homolog</fullName>
    </recommendedName>
</protein>
<proteinExistence type="predicted"/>
<name>A0AAV2M1Q2_KNICA</name>
<organism evidence="2 3">
    <name type="scientific">Knipowitschia caucasica</name>
    <name type="common">Caucasian dwarf goby</name>
    <name type="synonym">Pomatoschistus caucasicus</name>
    <dbReference type="NCBI Taxonomy" id="637954"/>
    <lineage>
        <taxon>Eukaryota</taxon>
        <taxon>Metazoa</taxon>
        <taxon>Chordata</taxon>
        <taxon>Craniata</taxon>
        <taxon>Vertebrata</taxon>
        <taxon>Euteleostomi</taxon>
        <taxon>Actinopterygii</taxon>
        <taxon>Neopterygii</taxon>
        <taxon>Teleostei</taxon>
        <taxon>Neoteleostei</taxon>
        <taxon>Acanthomorphata</taxon>
        <taxon>Gobiaria</taxon>
        <taxon>Gobiiformes</taxon>
        <taxon>Gobioidei</taxon>
        <taxon>Gobiidae</taxon>
        <taxon>Gobiinae</taxon>
        <taxon>Knipowitschia</taxon>
    </lineage>
</organism>
<evidence type="ECO:0008006" key="4">
    <source>
        <dbReference type="Google" id="ProtNLM"/>
    </source>
</evidence>
<dbReference type="InterPro" id="IPR052789">
    <property type="entry name" value="SSUH2_homolog"/>
</dbReference>
<sequence>MESSNSAEAVWSRRVLGYNHMVLDGRDEFPCELESPERRPEPESPPPCPEWSVPSVTPGGALEALRKYVSERSLDPTAAREATVTHIEDIVLYRFRLETFTERRFTCWNTEPYNEEEQDQPEPPPPDAPPLPPPWDVPMEDPPPFIVSSKDLPLPHTRKIMKCRSCNGRGILRCDCRNGKRDCYYCDGDGFKTQLRYDSYTRFSYVQRQMCVTCSGEGRKRCSFCKGEADVECSVCLGQKKTMVSVSLSVRWSNNPDQELCGEDSGLDLLRYLPGRVLLTHTAPRVSPITDFPEPSVLRASQTLVQKHEQEQDDNTKILKQRQSVELVCVSKVTYQWRGRTRHFHISGEDLFVDKYPEKSTWCCCM</sequence>
<dbReference type="InterPro" id="IPR036410">
    <property type="entry name" value="HSP_DnaJ_Cys-rich_dom_sf"/>
</dbReference>
<dbReference type="PANTHER" id="PTHR48465">
    <property type="entry name" value="PROTEIN SSUH2 HOMOLOG"/>
    <property type="match status" value="1"/>
</dbReference>
<dbReference type="AlphaFoldDB" id="A0AAV2M1Q2"/>
<evidence type="ECO:0000256" key="1">
    <source>
        <dbReference type="SAM" id="MobiDB-lite"/>
    </source>
</evidence>
<dbReference type="EMBL" id="OZ035827">
    <property type="protein sequence ID" value="CAL1607229.1"/>
    <property type="molecule type" value="Genomic_DNA"/>
</dbReference>
<accession>A0AAV2M1Q2</accession>
<dbReference type="Proteomes" id="UP001497482">
    <property type="component" value="Chromosome 5"/>
</dbReference>
<feature type="compositionally biased region" description="Pro residues" evidence="1">
    <location>
        <begin position="121"/>
        <end position="139"/>
    </location>
</feature>
<keyword evidence="3" id="KW-1185">Reference proteome</keyword>
<reference evidence="2 3" key="1">
    <citation type="submission" date="2024-04" db="EMBL/GenBank/DDBJ databases">
        <authorList>
            <person name="Waldvogel A.-M."/>
            <person name="Schoenle A."/>
        </authorList>
    </citation>
    <scope>NUCLEOTIDE SEQUENCE [LARGE SCALE GENOMIC DNA]</scope>
</reference>
<feature type="region of interest" description="Disordered" evidence="1">
    <location>
        <begin position="113"/>
        <end position="139"/>
    </location>
</feature>
<evidence type="ECO:0000313" key="2">
    <source>
        <dbReference type="EMBL" id="CAL1607229.1"/>
    </source>
</evidence>